<dbReference type="InterPro" id="IPR042098">
    <property type="entry name" value="TauD-like_sf"/>
</dbReference>
<evidence type="ECO:0000259" key="2">
    <source>
        <dbReference type="Pfam" id="PF02668"/>
    </source>
</evidence>
<dbReference type="OrthoDB" id="581608at2"/>
<sequence>MTPVPLLPEIVVSDIVTDWLASSKYSNSLALADLEQTVLRGELDDSFLQSDAWMGFAERVHELWRRYDHVVLRGVPEVGDGASLLLVSLALSHRFKPYRKDKVVKHFRMSPWTTDLSHTLKEGHFHTDINTAPLPPVVTAIQCKVPDPGSPSQGELRVARLYELLAELRRRNASATLAFLQETDVSMVNETSPGGWMGCCIAEGRIRFHPETLRAGHRRFGKNPIDLEAHLQLIHDAALSVSTPIHLGAGEVLLVSNTRALHYRGACTVVFQSFPRAFTSREVYVLHMLDEPS</sequence>
<comment type="caution">
    <text evidence="3">The sequence shown here is derived from an EMBL/GenBank/DDBJ whole genome shotgun (WGS) entry which is preliminary data.</text>
</comment>
<feature type="domain" description="TauD/TfdA-like" evidence="2">
    <location>
        <begin position="57"/>
        <end position="266"/>
    </location>
</feature>
<keyword evidence="1" id="KW-0560">Oxidoreductase</keyword>
<dbReference type="AlphaFoldDB" id="A0A3A8R1V0"/>
<accession>A0A3A8R1V0</accession>
<evidence type="ECO:0000313" key="3">
    <source>
        <dbReference type="EMBL" id="RKH72735.1"/>
    </source>
</evidence>
<dbReference type="GO" id="GO:0016706">
    <property type="term" value="F:2-oxoglutarate-dependent dioxygenase activity"/>
    <property type="evidence" value="ECO:0007669"/>
    <property type="project" value="UniProtKB-ARBA"/>
</dbReference>
<dbReference type="RefSeq" id="WP_120554254.1">
    <property type="nucleotide sequence ID" value="NZ_RAWK01000021.1"/>
</dbReference>
<dbReference type="Gene3D" id="3.60.130.10">
    <property type="entry name" value="Clavaminate synthase-like"/>
    <property type="match status" value="1"/>
</dbReference>
<dbReference type="Proteomes" id="UP000267003">
    <property type="component" value="Unassembled WGS sequence"/>
</dbReference>
<name>A0A3A8R1V0_9BACT</name>
<dbReference type="InterPro" id="IPR003819">
    <property type="entry name" value="TauD/TfdA-like"/>
</dbReference>
<protein>
    <recommendedName>
        <fullName evidence="2">TauD/TfdA-like domain-containing protein</fullName>
    </recommendedName>
</protein>
<reference evidence="4" key="1">
    <citation type="submission" date="2018-09" db="EMBL/GenBank/DDBJ databases">
        <authorList>
            <person name="Livingstone P.G."/>
            <person name="Whitworth D.E."/>
        </authorList>
    </citation>
    <scope>NUCLEOTIDE SEQUENCE [LARGE SCALE GENOMIC DNA]</scope>
    <source>
        <strain evidence="4">AB050A</strain>
    </source>
</reference>
<proteinExistence type="predicted"/>
<evidence type="ECO:0000256" key="1">
    <source>
        <dbReference type="ARBA" id="ARBA00023002"/>
    </source>
</evidence>
<dbReference type="Pfam" id="PF02668">
    <property type="entry name" value="TauD"/>
    <property type="match status" value="1"/>
</dbReference>
<dbReference type="SUPFAM" id="SSF51197">
    <property type="entry name" value="Clavaminate synthase-like"/>
    <property type="match status" value="1"/>
</dbReference>
<evidence type="ECO:0000313" key="4">
    <source>
        <dbReference type="Proteomes" id="UP000267003"/>
    </source>
</evidence>
<keyword evidence="4" id="KW-1185">Reference proteome</keyword>
<gene>
    <name evidence="3" type="ORF">D7W81_05465</name>
</gene>
<organism evidence="3 4">
    <name type="scientific">Corallococcus aberystwythensis</name>
    <dbReference type="NCBI Taxonomy" id="2316722"/>
    <lineage>
        <taxon>Bacteria</taxon>
        <taxon>Pseudomonadati</taxon>
        <taxon>Myxococcota</taxon>
        <taxon>Myxococcia</taxon>
        <taxon>Myxococcales</taxon>
        <taxon>Cystobacterineae</taxon>
        <taxon>Myxococcaceae</taxon>
        <taxon>Corallococcus</taxon>
    </lineage>
</organism>
<dbReference type="EMBL" id="RAWK01000021">
    <property type="protein sequence ID" value="RKH72735.1"/>
    <property type="molecule type" value="Genomic_DNA"/>
</dbReference>